<gene>
    <name evidence="4" type="ORF">HP550_20135</name>
</gene>
<dbReference type="PANTHER" id="PTHR30055">
    <property type="entry name" value="HTH-TYPE TRANSCRIPTIONAL REGULATOR RUTR"/>
    <property type="match status" value="1"/>
</dbReference>
<feature type="domain" description="HTH tetR-type" evidence="3">
    <location>
        <begin position="10"/>
        <end position="69"/>
    </location>
</feature>
<dbReference type="AlphaFoldDB" id="A0A7Y6A5Q2"/>
<dbReference type="SUPFAM" id="SSF46689">
    <property type="entry name" value="Homeodomain-like"/>
    <property type="match status" value="1"/>
</dbReference>
<evidence type="ECO:0000256" key="2">
    <source>
        <dbReference type="PROSITE-ProRule" id="PRU00335"/>
    </source>
</evidence>
<dbReference type="Proteomes" id="UP000565724">
    <property type="component" value="Unassembled WGS sequence"/>
</dbReference>
<accession>A0A7Y6A5Q2</accession>
<name>A0A7Y6A5Q2_9CELL</name>
<sequence length="220" mass="23280">MVNVRSADDLTTRARIRDAAVVRFGRDGFRVGLRAIASDAGVSPGLVIHHFGSKERLRGECDAHVRRTIREVKAEAITQWSPGQILGEMSNAAEYAPLVGYVVRCLLDGGALAAEFVEGMVADAAAYLEEAVDAGTVRPSSDPPGRARYLIATTVGMLVIAQLEADAGRGVSPTVDPAGALGQMWQTVLLPGLEMMTDGLLTSSDLLDEYRTAMAGDPSP</sequence>
<dbReference type="PANTHER" id="PTHR30055:SF146">
    <property type="entry name" value="HTH-TYPE TRANSCRIPTIONAL DUAL REGULATOR CECR"/>
    <property type="match status" value="1"/>
</dbReference>
<dbReference type="InterPro" id="IPR009057">
    <property type="entry name" value="Homeodomain-like_sf"/>
</dbReference>
<organism evidence="4 5">
    <name type="scientific">Cellulomonas humilata</name>
    <dbReference type="NCBI Taxonomy" id="144055"/>
    <lineage>
        <taxon>Bacteria</taxon>
        <taxon>Bacillati</taxon>
        <taxon>Actinomycetota</taxon>
        <taxon>Actinomycetes</taxon>
        <taxon>Micrococcales</taxon>
        <taxon>Cellulomonadaceae</taxon>
        <taxon>Cellulomonas</taxon>
    </lineage>
</organism>
<evidence type="ECO:0000256" key="1">
    <source>
        <dbReference type="ARBA" id="ARBA00023125"/>
    </source>
</evidence>
<dbReference type="EMBL" id="JABMCI010000070">
    <property type="protein sequence ID" value="NUU19563.1"/>
    <property type="molecule type" value="Genomic_DNA"/>
</dbReference>
<dbReference type="Pfam" id="PF00440">
    <property type="entry name" value="TetR_N"/>
    <property type="match status" value="1"/>
</dbReference>
<dbReference type="Pfam" id="PF17933">
    <property type="entry name" value="TetR_C_25"/>
    <property type="match status" value="1"/>
</dbReference>
<dbReference type="Gene3D" id="1.10.357.10">
    <property type="entry name" value="Tetracycline Repressor, domain 2"/>
    <property type="match status" value="1"/>
</dbReference>
<dbReference type="InterPro" id="IPR050109">
    <property type="entry name" value="HTH-type_TetR-like_transc_reg"/>
</dbReference>
<dbReference type="InterPro" id="IPR041484">
    <property type="entry name" value="TetR_C_25"/>
</dbReference>
<reference evidence="4 5" key="1">
    <citation type="submission" date="2020-05" db="EMBL/GenBank/DDBJ databases">
        <title>Genome Sequencing of Type Strains.</title>
        <authorList>
            <person name="Lemaire J.F."/>
            <person name="Inderbitzin P."/>
            <person name="Gregorio O.A."/>
            <person name="Collins S.B."/>
            <person name="Wespe N."/>
            <person name="Knight-Connoni V."/>
        </authorList>
    </citation>
    <scope>NUCLEOTIDE SEQUENCE [LARGE SCALE GENOMIC DNA]</scope>
    <source>
        <strain evidence="4 5">ATCC 25174</strain>
    </source>
</reference>
<dbReference type="SUPFAM" id="SSF48498">
    <property type="entry name" value="Tetracyclin repressor-like, C-terminal domain"/>
    <property type="match status" value="1"/>
</dbReference>
<dbReference type="PROSITE" id="PS50977">
    <property type="entry name" value="HTH_TETR_2"/>
    <property type="match status" value="1"/>
</dbReference>
<evidence type="ECO:0000313" key="4">
    <source>
        <dbReference type="EMBL" id="NUU19563.1"/>
    </source>
</evidence>
<evidence type="ECO:0000259" key="3">
    <source>
        <dbReference type="PROSITE" id="PS50977"/>
    </source>
</evidence>
<proteinExistence type="predicted"/>
<dbReference type="GO" id="GO:0000976">
    <property type="term" value="F:transcription cis-regulatory region binding"/>
    <property type="evidence" value="ECO:0007669"/>
    <property type="project" value="TreeGrafter"/>
</dbReference>
<protein>
    <submittedName>
        <fullName evidence="4">TetR/AcrR family transcriptional regulator</fullName>
    </submittedName>
</protein>
<dbReference type="InterPro" id="IPR001647">
    <property type="entry name" value="HTH_TetR"/>
</dbReference>
<keyword evidence="1 2" id="KW-0238">DNA-binding</keyword>
<dbReference type="InterPro" id="IPR036271">
    <property type="entry name" value="Tet_transcr_reg_TetR-rel_C_sf"/>
</dbReference>
<comment type="caution">
    <text evidence="4">The sequence shown here is derived from an EMBL/GenBank/DDBJ whole genome shotgun (WGS) entry which is preliminary data.</text>
</comment>
<evidence type="ECO:0000313" key="5">
    <source>
        <dbReference type="Proteomes" id="UP000565724"/>
    </source>
</evidence>
<keyword evidence="5" id="KW-1185">Reference proteome</keyword>
<dbReference type="GO" id="GO:0003700">
    <property type="term" value="F:DNA-binding transcription factor activity"/>
    <property type="evidence" value="ECO:0007669"/>
    <property type="project" value="TreeGrafter"/>
</dbReference>
<feature type="DNA-binding region" description="H-T-H motif" evidence="2">
    <location>
        <begin position="32"/>
        <end position="51"/>
    </location>
</feature>